<dbReference type="Proteomes" id="UP000544872">
    <property type="component" value="Unassembled WGS sequence"/>
</dbReference>
<proteinExistence type="predicted"/>
<evidence type="ECO:0000313" key="2">
    <source>
        <dbReference type="EMBL" id="MBB6211072.1"/>
    </source>
</evidence>
<gene>
    <name evidence="2" type="ORF">FHS48_002507</name>
</gene>
<feature type="coiled-coil region" evidence="1">
    <location>
        <begin position="11"/>
        <end position="38"/>
    </location>
</feature>
<evidence type="ECO:0000256" key="1">
    <source>
        <dbReference type="SAM" id="Coils"/>
    </source>
</evidence>
<dbReference type="RefSeq" id="WP_184263891.1">
    <property type="nucleotide sequence ID" value="NZ_JACIIX010000009.1"/>
</dbReference>
<evidence type="ECO:0000313" key="3">
    <source>
        <dbReference type="Proteomes" id="UP000544872"/>
    </source>
</evidence>
<name>A0A7W9ZGI5_NOVIT</name>
<dbReference type="EMBL" id="JACIIX010000009">
    <property type="protein sequence ID" value="MBB6211072.1"/>
    <property type="molecule type" value="Genomic_DNA"/>
</dbReference>
<keyword evidence="1" id="KW-0175">Coiled coil</keyword>
<organism evidence="2 3">
    <name type="scientific">Novispirillum itersonii</name>
    <name type="common">Aquaspirillum itersonii</name>
    <dbReference type="NCBI Taxonomy" id="189"/>
    <lineage>
        <taxon>Bacteria</taxon>
        <taxon>Pseudomonadati</taxon>
        <taxon>Pseudomonadota</taxon>
        <taxon>Alphaproteobacteria</taxon>
        <taxon>Rhodospirillales</taxon>
        <taxon>Novispirillaceae</taxon>
        <taxon>Novispirillum</taxon>
    </lineage>
</organism>
<keyword evidence="3" id="KW-1185">Reference proteome</keyword>
<reference evidence="2 3" key="1">
    <citation type="submission" date="2020-08" db="EMBL/GenBank/DDBJ databases">
        <title>Genomic Encyclopedia of Type Strains, Phase IV (KMG-IV): sequencing the most valuable type-strain genomes for metagenomic binning, comparative biology and taxonomic classification.</title>
        <authorList>
            <person name="Goeker M."/>
        </authorList>
    </citation>
    <scope>NUCLEOTIDE SEQUENCE [LARGE SCALE GENOMIC DNA]</scope>
    <source>
        <strain evidence="2 3">DSM 11590</strain>
    </source>
</reference>
<sequence length="111" mass="12455">MFFDACDAEKIATWKGEIESYIRTLDTLEDEIRDYFRTNGEHDPDAVIARWDEIQTVNQGDILWAAFIGDGVDAARSRAAASGLALHHGTPPDGYGNANWYGMSLWYVDQP</sequence>
<dbReference type="AlphaFoldDB" id="A0A7W9ZGI5"/>
<accession>A0A7W9ZGI5</accession>
<comment type="caution">
    <text evidence="2">The sequence shown here is derived from an EMBL/GenBank/DDBJ whole genome shotgun (WGS) entry which is preliminary data.</text>
</comment>
<protein>
    <submittedName>
        <fullName evidence="2">Uncharacterized protein</fullName>
    </submittedName>
</protein>